<dbReference type="Proteomes" id="UP000197050">
    <property type="component" value="Chromosome"/>
</dbReference>
<feature type="domain" description="CN hydrolase" evidence="10">
    <location>
        <begin position="247"/>
        <end position="502"/>
    </location>
</feature>
<keyword evidence="4 9" id="KW-0808">Transferase</keyword>
<dbReference type="GeneID" id="34014268"/>
<organism evidence="11 12">
    <name type="scientific">Brevundimonas vesicularis</name>
    <name type="common">Pseudomonas vesicularis</name>
    <dbReference type="NCBI Taxonomy" id="41276"/>
    <lineage>
        <taxon>Bacteria</taxon>
        <taxon>Pseudomonadati</taxon>
        <taxon>Pseudomonadota</taxon>
        <taxon>Alphaproteobacteria</taxon>
        <taxon>Caulobacterales</taxon>
        <taxon>Caulobacteraceae</taxon>
        <taxon>Brevundimonas</taxon>
    </lineage>
</organism>
<keyword evidence="7 9" id="KW-0472">Membrane</keyword>
<dbReference type="RefSeq" id="WP_088582637.1">
    <property type="nucleotide sequence ID" value="NZ_CP022048.2"/>
</dbReference>
<dbReference type="SUPFAM" id="SSF56317">
    <property type="entry name" value="Carbon-nitrogen hydrolase"/>
    <property type="match status" value="1"/>
</dbReference>
<feature type="transmembrane region" description="Helical" evidence="9">
    <location>
        <begin position="135"/>
        <end position="152"/>
    </location>
</feature>
<dbReference type="GO" id="GO:0042158">
    <property type="term" value="P:lipoprotein biosynthetic process"/>
    <property type="evidence" value="ECO:0007669"/>
    <property type="project" value="UniProtKB-UniRule"/>
</dbReference>
<evidence type="ECO:0000256" key="8">
    <source>
        <dbReference type="ARBA" id="ARBA00023315"/>
    </source>
</evidence>
<dbReference type="InterPro" id="IPR004563">
    <property type="entry name" value="Apolipo_AcylTrfase"/>
</dbReference>
<dbReference type="InterPro" id="IPR045378">
    <property type="entry name" value="LNT_N"/>
</dbReference>
<keyword evidence="3 9" id="KW-1003">Cell membrane</keyword>
<evidence type="ECO:0000256" key="4">
    <source>
        <dbReference type="ARBA" id="ARBA00022679"/>
    </source>
</evidence>
<dbReference type="Pfam" id="PF00795">
    <property type="entry name" value="CN_hydrolase"/>
    <property type="match status" value="1"/>
</dbReference>
<dbReference type="InterPro" id="IPR003010">
    <property type="entry name" value="C-N_Hydrolase"/>
</dbReference>
<dbReference type="Pfam" id="PF20154">
    <property type="entry name" value="LNT_N"/>
    <property type="match status" value="1"/>
</dbReference>
<dbReference type="NCBIfam" id="TIGR00546">
    <property type="entry name" value="lnt"/>
    <property type="match status" value="1"/>
</dbReference>
<evidence type="ECO:0000256" key="3">
    <source>
        <dbReference type="ARBA" id="ARBA00022475"/>
    </source>
</evidence>
<dbReference type="EC" id="2.3.1.269" evidence="9"/>
<dbReference type="Gene3D" id="3.60.110.10">
    <property type="entry name" value="Carbon-nitrogen hydrolase"/>
    <property type="match status" value="1"/>
</dbReference>
<evidence type="ECO:0000256" key="2">
    <source>
        <dbReference type="ARBA" id="ARBA00010065"/>
    </source>
</evidence>
<dbReference type="PANTHER" id="PTHR38686:SF1">
    <property type="entry name" value="APOLIPOPROTEIN N-ACYLTRANSFERASE"/>
    <property type="match status" value="1"/>
</dbReference>
<name>A0A1Z3U980_BREVE</name>
<dbReference type="PANTHER" id="PTHR38686">
    <property type="entry name" value="APOLIPOPROTEIN N-ACYLTRANSFERASE"/>
    <property type="match status" value="1"/>
</dbReference>
<comment type="pathway">
    <text evidence="9">Protein modification; lipoprotein biosynthesis (N-acyl transfer).</text>
</comment>
<accession>A0A1Z3U980</accession>
<evidence type="ECO:0000256" key="5">
    <source>
        <dbReference type="ARBA" id="ARBA00022692"/>
    </source>
</evidence>
<evidence type="ECO:0000313" key="11">
    <source>
        <dbReference type="EMBL" id="ASE39801.1"/>
    </source>
</evidence>
<evidence type="ECO:0000256" key="6">
    <source>
        <dbReference type="ARBA" id="ARBA00022989"/>
    </source>
</evidence>
<feature type="transmembrane region" description="Helical" evidence="9">
    <location>
        <begin position="211"/>
        <end position="230"/>
    </location>
</feature>
<feature type="transmembrane region" description="Helical" evidence="9">
    <location>
        <begin position="72"/>
        <end position="93"/>
    </location>
</feature>
<dbReference type="PROSITE" id="PS50263">
    <property type="entry name" value="CN_HYDROLASE"/>
    <property type="match status" value="1"/>
</dbReference>
<dbReference type="AlphaFoldDB" id="A0A1Z3U980"/>
<feature type="transmembrane region" description="Helical" evidence="9">
    <location>
        <begin position="515"/>
        <end position="533"/>
    </location>
</feature>
<keyword evidence="5 9" id="KW-0812">Transmembrane</keyword>
<comment type="function">
    <text evidence="9">Catalyzes the phospholipid dependent N-acylation of the N-terminal cysteine of apolipoprotein, the last step in lipoprotein maturation.</text>
</comment>
<dbReference type="HAMAP" id="MF_01148">
    <property type="entry name" value="Lnt"/>
    <property type="match status" value="1"/>
</dbReference>
<evidence type="ECO:0000256" key="9">
    <source>
        <dbReference type="HAMAP-Rule" id="MF_01148"/>
    </source>
</evidence>
<reference evidence="12" key="1">
    <citation type="submission" date="2017-06" db="EMBL/GenBank/DDBJ databases">
        <title>FDA dAtabase for Regulatory Grade micrObial Sequences (FDA-ARGOS): Supporting development and validation of Infectious Disease Dx tests.</title>
        <authorList>
            <person name="Minogue T."/>
            <person name="Wolcott M."/>
            <person name="Wasieloski L."/>
            <person name="Aguilar W."/>
            <person name="Moore D."/>
            <person name="Tallon L."/>
            <person name="Sadzewicz L."/>
            <person name="Sengamalay N."/>
            <person name="Ott S."/>
            <person name="Godinez A."/>
            <person name="Nagaraj S."/>
            <person name="Nadendla S."/>
            <person name="Geyer C."/>
            <person name="Sichtig H."/>
        </authorList>
    </citation>
    <scope>NUCLEOTIDE SEQUENCE [LARGE SCALE GENOMIC DNA]</scope>
    <source>
        <strain evidence="12">FDAARGOS_289</strain>
    </source>
</reference>
<evidence type="ECO:0000259" key="10">
    <source>
        <dbReference type="PROSITE" id="PS50263"/>
    </source>
</evidence>
<evidence type="ECO:0000256" key="7">
    <source>
        <dbReference type="ARBA" id="ARBA00023136"/>
    </source>
</evidence>
<gene>
    <name evidence="9 11" type="primary">lnt</name>
    <name evidence="11" type="ORF">CEP68_09980</name>
</gene>
<dbReference type="InterPro" id="IPR036526">
    <property type="entry name" value="C-N_Hydrolase_sf"/>
</dbReference>
<dbReference type="EMBL" id="CP022048">
    <property type="protein sequence ID" value="ASE39801.1"/>
    <property type="molecule type" value="Genomic_DNA"/>
</dbReference>
<comment type="catalytic activity">
    <reaction evidence="9">
        <text>N-terminal S-1,2-diacyl-sn-glyceryl-L-cysteinyl-[lipoprotein] + a glycerophospholipid = N-acyl-S-1,2-diacyl-sn-glyceryl-L-cysteinyl-[lipoprotein] + a 2-acyl-sn-glycero-3-phospholipid + H(+)</text>
        <dbReference type="Rhea" id="RHEA:48228"/>
        <dbReference type="Rhea" id="RHEA-COMP:14681"/>
        <dbReference type="Rhea" id="RHEA-COMP:14684"/>
        <dbReference type="ChEBI" id="CHEBI:15378"/>
        <dbReference type="ChEBI" id="CHEBI:136912"/>
        <dbReference type="ChEBI" id="CHEBI:140656"/>
        <dbReference type="ChEBI" id="CHEBI:140657"/>
        <dbReference type="ChEBI" id="CHEBI:140660"/>
        <dbReference type="EC" id="2.3.1.269"/>
    </reaction>
</comment>
<sequence length="545" mass="58076">MFPDALLDRFAATIRALPDRKRALTWRLIRIVLALLAGAGTAFAHPPFGLLIGLLGYPLLMILSERSDTARGAFWMGWLAGFAYFFVGCWWVAEAFFVNPEQAWMAPFAASLLPAGIGLFWGAACALYRRFAPIGVVRVLLFAALFCAAEWLRGHVLTGFPWNPAGATWRAGGGMSQFASVVGVYGLSLVTVAATAAFAPLIGPGDRRSRLISAGLGALALIAVGGFGAVRLAQSNLQFTDTVVRLVQADVKQETKWSPEAYRSIVDRYVALTGQAAARTPNVVVWPEGALPASANDVFASADAHSIAGALRPGQTLLMGLARGEPDLTAPEGARYYNSLFALADEGGAGLRVAAVYDKHRLVPFGEYLPLGSIMTSIGLRSLVHMPSDFSAGPTPAPISVPGAPPVQVLICYESLYPGFTPGAAGRPEWIVNASNDAWFGATSGPRQHLNLASYRAIETGLPIARATPTGISAMIDPWGRIVEGQRLEPGVQGVIDAPLPRPTGVTPYGRFGDFLFFFSVLTAFILSLWPSIRRPRVQGNQAAI</sequence>
<protein>
    <recommendedName>
        <fullName evidence="9">Apolipoprotein N-acyltransferase</fullName>
        <shortName evidence="9">ALP N-acyltransferase</shortName>
        <ecNumber evidence="9">2.3.1.269</ecNumber>
    </recommendedName>
</protein>
<dbReference type="GO" id="GO:0016410">
    <property type="term" value="F:N-acyltransferase activity"/>
    <property type="evidence" value="ECO:0007669"/>
    <property type="project" value="UniProtKB-UniRule"/>
</dbReference>
<keyword evidence="6 9" id="KW-1133">Transmembrane helix</keyword>
<comment type="similarity">
    <text evidence="2 9">Belongs to the CN hydrolase family. Apolipoprotein N-acyltransferase subfamily.</text>
</comment>
<proteinExistence type="inferred from homology"/>
<evidence type="ECO:0000256" key="1">
    <source>
        <dbReference type="ARBA" id="ARBA00004651"/>
    </source>
</evidence>
<comment type="subcellular location">
    <subcellularLocation>
        <location evidence="1 9">Cell membrane</location>
        <topology evidence="1 9">Multi-pass membrane protein</topology>
    </subcellularLocation>
</comment>
<keyword evidence="11" id="KW-0449">Lipoprotein</keyword>
<feature type="transmembrane region" description="Helical" evidence="9">
    <location>
        <begin position="178"/>
        <end position="199"/>
    </location>
</feature>
<dbReference type="KEGG" id="bvc:CEP68_09980"/>
<feature type="transmembrane region" description="Helical" evidence="9">
    <location>
        <begin position="105"/>
        <end position="128"/>
    </location>
</feature>
<evidence type="ECO:0000313" key="12">
    <source>
        <dbReference type="Proteomes" id="UP000197050"/>
    </source>
</evidence>
<keyword evidence="8 9" id="KW-0012">Acyltransferase</keyword>
<dbReference type="UniPathway" id="UPA00666"/>
<feature type="transmembrane region" description="Helical" evidence="9">
    <location>
        <begin position="28"/>
        <end position="60"/>
    </location>
</feature>
<dbReference type="GO" id="GO:0005886">
    <property type="term" value="C:plasma membrane"/>
    <property type="evidence" value="ECO:0007669"/>
    <property type="project" value="UniProtKB-SubCell"/>
</dbReference>
<dbReference type="CDD" id="cd07571">
    <property type="entry name" value="ALP_N-acyl_transferase"/>
    <property type="match status" value="1"/>
</dbReference>